<proteinExistence type="predicted"/>
<keyword evidence="3" id="KW-1185">Reference proteome</keyword>
<gene>
    <name evidence="2" type="ORF">BQ2448_5456</name>
</gene>
<dbReference type="EMBL" id="FMSP01000002">
    <property type="protein sequence ID" value="SCV67845.1"/>
    <property type="molecule type" value="Genomic_DNA"/>
</dbReference>
<protein>
    <submittedName>
        <fullName evidence="2">BQ2448_5456 protein</fullName>
    </submittedName>
</protein>
<sequence length="260" mass="27542">MMIFTSYSAFGIALVSLASTVSAVTVTPAANQTWSGQLGYGRFPCGVKTSSGGWARNQTMCKYSLLVAPGANTNNTAGNQGDGRKPKSSKCTADGKGYWYCGIANAICTTEINCDNGRCVKGVCTGGFDLKCDGDDTKCSGDLYYNAADFAKTSSGTCGGRGAFCQDYTIGSTNYSASTNYKIWNGSCKSGYCNTVTGNCDTHKKLGQVCKSDPAFACETGLKCVKNKCAKIKKATKAKRDLSKGLLHRAVIESNRRREV</sequence>
<feature type="chain" id="PRO_5012624524" evidence="1">
    <location>
        <begin position="24"/>
        <end position="260"/>
    </location>
</feature>
<dbReference type="Proteomes" id="UP000198372">
    <property type="component" value="Unassembled WGS sequence"/>
</dbReference>
<dbReference type="OrthoDB" id="439917at2759"/>
<organism evidence="2 3">
    <name type="scientific">Microbotryum intermedium</name>
    <dbReference type="NCBI Taxonomy" id="269621"/>
    <lineage>
        <taxon>Eukaryota</taxon>
        <taxon>Fungi</taxon>
        <taxon>Dikarya</taxon>
        <taxon>Basidiomycota</taxon>
        <taxon>Pucciniomycotina</taxon>
        <taxon>Microbotryomycetes</taxon>
        <taxon>Microbotryales</taxon>
        <taxon>Microbotryaceae</taxon>
        <taxon>Microbotryum</taxon>
    </lineage>
</organism>
<dbReference type="AlphaFoldDB" id="A0A238F482"/>
<evidence type="ECO:0000313" key="3">
    <source>
        <dbReference type="Proteomes" id="UP000198372"/>
    </source>
</evidence>
<evidence type="ECO:0000313" key="2">
    <source>
        <dbReference type="EMBL" id="SCV67845.1"/>
    </source>
</evidence>
<reference evidence="3" key="1">
    <citation type="submission" date="2016-09" db="EMBL/GenBank/DDBJ databases">
        <authorList>
            <person name="Jeantristanb JTB J.-T."/>
            <person name="Ricardo R."/>
        </authorList>
    </citation>
    <scope>NUCLEOTIDE SEQUENCE [LARGE SCALE GENOMIC DNA]</scope>
</reference>
<feature type="signal peptide" evidence="1">
    <location>
        <begin position="1"/>
        <end position="23"/>
    </location>
</feature>
<name>A0A238F482_9BASI</name>
<evidence type="ECO:0000256" key="1">
    <source>
        <dbReference type="SAM" id="SignalP"/>
    </source>
</evidence>
<accession>A0A238F482</accession>
<keyword evidence="1" id="KW-0732">Signal</keyword>